<dbReference type="InterPro" id="IPR023058">
    <property type="entry name" value="PPIase_PpiC_CS"/>
</dbReference>
<dbReference type="GO" id="GO:0050821">
    <property type="term" value="P:protein stabilization"/>
    <property type="evidence" value="ECO:0007669"/>
    <property type="project" value="InterPro"/>
</dbReference>
<dbReference type="PROSITE" id="PS50198">
    <property type="entry name" value="PPIC_PPIASE_2"/>
    <property type="match status" value="2"/>
</dbReference>
<dbReference type="EC" id="5.2.1.8" evidence="7"/>
<evidence type="ECO:0000256" key="1">
    <source>
        <dbReference type="ARBA" id="ARBA00022729"/>
    </source>
</evidence>
<dbReference type="InterPro" id="IPR023034">
    <property type="entry name" value="PPIase_SurA"/>
</dbReference>
<dbReference type="Gene3D" id="1.10.4030.10">
    <property type="entry name" value="Porin chaperone SurA, peptide-binding domain"/>
    <property type="match status" value="1"/>
</dbReference>
<dbReference type="PANTHER" id="PTHR47637">
    <property type="entry name" value="CHAPERONE SURA"/>
    <property type="match status" value="1"/>
</dbReference>
<comment type="domain">
    <text evidence="7">The PPIase activity resides only in the second parvulin domain. The N-terminal region and the C-terminal tail are necessary and sufficient for the chaperone activity of SurA. The PPIase activity is dispensable for SurA to function as a chaperone. The N-terminal region and the C-terminal tail are also required for porin recognition.</text>
</comment>
<keyword evidence="1 7" id="KW-0732">Signal</keyword>
<comment type="function">
    <text evidence="7">Chaperone involved in the correct folding and assembly of outer membrane proteins. Recognizes specific patterns of aromatic residues and the orientation of their side chains, which are found more frequently in integral outer membrane proteins. May act in both early periplasmic and late outer membrane-associated steps of protein maturation.</text>
</comment>
<evidence type="ECO:0000256" key="7">
    <source>
        <dbReference type="HAMAP-Rule" id="MF_01183"/>
    </source>
</evidence>
<dbReference type="InterPro" id="IPR027304">
    <property type="entry name" value="Trigger_fact/SurA_dom_sf"/>
</dbReference>
<evidence type="ECO:0000313" key="9">
    <source>
        <dbReference type="EMBL" id="QIB67648.1"/>
    </source>
</evidence>
<dbReference type="GO" id="GO:0030288">
    <property type="term" value="C:outer membrane-bounded periplasmic space"/>
    <property type="evidence" value="ECO:0007669"/>
    <property type="project" value="InterPro"/>
</dbReference>
<dbReference type="AlphaFoldDB" id="A0A6C0U6P9"/>
<evidence type="ECO:0000256" key="6">
    <source>
        <dbReference type="ARBA" id="ARBA00023235"/>
    </source>
</evidence>
<keyword evidence="2 7" id="KW-0677">Repeat</keyword>
<dbReference type="InterPro" id="IPR046357">
    <property type="entry name" value="PPIase_dom_sf"/>
</dbReference>
<dbReference type="HAMAP" id="MF_01183">
    <property type="entry name" value="Chaperone_SurA"/>
    <property type="match status" value="1"/>
</dbReference>
<keyword evidence="10" id="KW-1185">Reference proteome</keyword>
<feature type="domain" description="PpiC" evidence="8">
    <location>
        <begin position="281"/>
        <end position="380"/>
    </location>
</feature>
<dbReference type="Pfam" id="PF09312">
    <property type="entry name" value="SurA_N"/>
    <property type="match status" value="1"/>
</dbReference>
<evidence type="ECO:0000313" key="10">
    <source>
        <dbReference type="Proteomes" id="UP000477680"/>
    </source>
</evidence>
<dbReference type="PANTHER" id="PTHR47637:SF1">
    <property type="entry name" value="CHAPERONE SURA"/>
    <property type="match status" value="1"/>
</dbReference>
<organism evidence="9 10">
    <name type="scientific">Kineobactrum salinum</name>
    <dbReference type="NCBI Taxonomy" id="2708301"/>
    <lineage>
        <taxon>Bacteria</taxon>
        <taxon>Pseudomonadati</taxon>
        <taxon>Pseudomonadota</taxon>
        <taxon>Gammaproteobacteria</taxon>
        <taxon>Cellvibrionales</taxon>
        <taxon>Halieaceae</taxon>
        <taxon>Kineobactrum</taxon>
    </lineage>
</organism>
<keyword evidence="4 7" id="KW-0697">Rotamase</keyword>
<comment type="catalytic activity">
    <reaction evidence="7">
        <text>[protein]-peptidylproline (omega=180) = [protein]-peptidylproline (omega=0)</text>
        <dbReference type="Rhea" id="RHEA:16237"/>
        <dbReference type="Rhea" id="RHEA-COMP:10747"/>
        <dbReference type="Rhea" id="RHEA-COMP:10748"/>
        <dbReference type="ChEBI" id="CHEBI:83833"/>
        <dbReference type="ChEBI" id="CHEBI:83834"/>
        <dbReference type="EC" id="5.2.1.8"/>
    </reaction>
</comment>
<comment type="subcellular location">
    <subcellularLocation>
        <location evidence="7">Periplasm</location>
    </subcellularLocation>
    <text evidence="7">Is capable of associating with the outer membrane.</text>
</comment>
<dbReference type="InterPro" id="IPR000297">
    <property type="entry name" value="PPIase_PpiC"/>
</dbReference>
<feature type="domain" description="PpiC" evidence="8">
    <location>
        <begin position="173"/>
        <end position="273"/>
    </location>
</feature>
<dbReference type="Proteomes" id="UP000477680">
    <property type="component" value="Chromosome"/>
</dbReference>
<evidence type="ECO:0000259" key="8">
    <source>
        <dbReference type="PROSITE" id="PS50198"/>
    </source>
</evidence>
<dbReference type="SUPFAM" id="SSF109998">
    <property type="entry name" value="Triger factor/SurA peptide-binding domain-like"/>
    <property type="match status" value="1"/>
</dbReference>
<keyword evidence="5 7" id="KW-0143">Chaperone</keyword>
<evidence type="ECO:0000256" key="5">
    <source>
        <dbReference type="ARBA" id="ARBA00023186"/>
    </source>
</evidence>
<dbReference type="Pfam" id="PF00639">
    <property type="entry name" value="Rotamase"/>
    <property type="match status" value="1"/>
</dbReference>
<keyword evidence="3 7" id="KW-0574">Periplasm</keyword>
<dbReference type="GO" id="GO:0006457">
    <property type="term" value="P:protein folding"/>
    <property type="evidence" value="ECO:0007669"/>
    <property type="project" value="UniProtKB-UniRule"/>
</dbReference>
<dbReference type="GO" id="GO:0042277">
    <property type="term" value="F:peptide binding"/>
    <property type="evidence" value="ECO:0007669"/>
    <property type="project" value="InterPro"/>
</dbReference>
<dbReference type="PROSITE" id="PS01096">
    <property type="entry name" value="PPIC_PPIASE_1"/>
    <property type="match status" value="1"/>
</dbReference>
<dbReference type="EMBL" id="CP048711">
    <property type="protein sequence ID" value="QIB67648.1"/>
    <property type="molecule type" value="Genomic_DNA"/>
</dbReference>
<accession>A0A6C0U6P9</accession>
<dbReference type="Pfam" id="PF13616">
    <property type="entry name" value="Rotamase_3"/>
    <property type="match status" value="1"/>
</dbReference>
<dbReference type="GO" id="GO:0003755">
    <property type="term" value="F:peptidyl-prolyl cis-trans isomerase activity"/>
    <property type="evidence" value="ECO:0007669"/>
    <property type="project" value="UniProtKB-UniRule"/>
</dbReference>
<reference evidence="9 10" key="1">
    <citation type="submission" date="2020-02" db="EMBL/GenBank/DDBJ databases">
        <title>Genome sequencing for Kineobactrum sp. M2.</title>
        <authorList>
            <person name="Park S.-J."/>
        </authorList>
    </citation>
    <scope>NUCLEOTIDE SEQUENCE [LARGE SCALE GENOMIC DNA]</scope>
    <source>
        <strain evidence="9 10">M2</strain>
    </source>
</reference>
<sequence length="424" mass="47251" precursor="true">MKSALLATGLAIALFTAAASQAQTEMLDQVVAIVDDDVVMASELRERVQTITQTLQARGVELPPEDVLIRETLDRLILESIQLQMANRVGVRISDAQLNAAMERIAAQNRMGLDEFRATLEQEGQSYAAMREQVRREMTIQRVQSGNVNQRIQITEQEVMNFLRSAEGQKVAQPEYRIVHALLPLGSDARASEVAEAEAFLQQLLVRIRGGEPFDQVISDSTDEYQFSGGDLGWRKLEDLPSLFSEVAPELAAGETSDPIRSPSGLHLVHVLDLRGGEQVVSQTRVRHILIRPSEVMSSEQAEALATELKARAEAGEDFADLAREYSEDIGSAQEGGDLGWTSPGQMVPEFETAMAETEVGEISDPVQSQFGWHVLEVLERREQDMTQEAIKARATEVLHQRKYEEELDAWLRKIRDEAFVDIK</sequence>
<protein>
    <recommendedName>
        <fullName evidence="7">Chaperone SurA</fullName>
    </recommendedName>
    <alternativeName>
        <fullName evidence="7">Peptidyl-prolyl cis-trans isomerase SurA</fullName>
        <shortName evidence="7">PPIase SurA</shortName>
        <ecNumber evidence="7">5.2.1.8</ecNumber>
    </alternativeName>
    <alternativeName>
        <fullName evidence="7">Rotamase SurA</fullName>
    </alternativeName>
</protein>
<proteinExistence type="inferred from homology"/>
<dbReference type="KEGG" id="kim:G3T16_11685"/>
<dbReference type="Gene3D" id="3.10.50.40">
    <property type="match status" value="2"/>
</dbReference>
<feature type="chain" id="PRO_5025738515" description="Chaperone SurA" evidence="7">
    <location>
        <begin position="23"/>
        <end position="424"/>
    </location>
</feature>
<name>A0A6C0U6P9_9GAMM</name>
<feature type="signal peptide" evidence="7">
    <location>
        <begin position="1"/>
        <end position="22"/>
    </location>
</feature>
<dbReference type="SUPFAM" id="SSF54534">
    <property type="entry name" value="FKBP-like"/>
    <property type="match status" value="2"/>
</dbReference>
<evidence type="ECO:0000256" key="4">
    <source>
        <dbReference type="ARBA" id="ARBA00023110"/>
    </source>
</evidence>
<evidence type="ECO:0000256" key="2">
    <source>
        <dbReference type="ARBA" id="ARBA00022737"/>
    </source>
</evidence>
<gene>
    <name evidence="7" type="primary">surA</name>
    <name evidence="9" type="ORF">G3T16_11685</name>
</gene>
<keyword evidence="6 7" id="KW-0413">Isomerase</keyword>
<dbReference type="InterPro" id="IPR050280">
    <property type="entry name" value="OMP_Chaperone_SurA"/>
</dbReference>
<evidence type="ECO:0000256" key="3">
    <source>
        <dbReference type="ARBA" id="ARBA00022764"/>
    </source>
</evidence>
<dbReference type="GO" id="GO:0051082">
    <property type="term" value="F:unfolded protein binding"/>
    <property type="evidence" value="ECO:0007669"/>
    <property type="project" value="UniProtKB-UniRule"/>
</dbReference>
<dbReference type="GO" id="GO:0043165">
    <property type="term" value="P:Gram-negative-bacterium-type cell outer membrane assembly"/>
    <property type="evidence" value="ECO:0007669"/>
    <property type="project" value="InterPro"/>
</dbReference>
<dbReference type="InterPro" id="IPR015391">
    <property type="entry name" value="SurA_N"/>
</dbReference>